<dbReference type="GO" id="GO:0004668">
    <property type="term" value="F:protein-arginine deiminase activity"/>
    <property type="evidence" value="ECO:0007669"/>
    <property type="project" value="InterPro"/>
</dbReference>
<name>A0A2K0WST1_GIBNY</name>
<dbReference type="PANTHER" id="PTHR10837">
    <property type="entry name" value="PEPTIDYLARGININE DEIMINASE"/>
    <property type="match status" value="1"/>
</dbReference>
<dbReference type="InterPro" id="IPR013530">
    <property type="entry name" value="PAD_C"/>
</dbReference>
<dbReference type="Proteomes" id="UP000236664">
    <property type="component" value="Unassembled WGS sequence"/>
</dbReference>
<dbReference type="Gene3D" id="3.75.10.10">
    <property type="entry name" value="L-arginine/glycine Amidinotransferase, Chain A"/>
    <property type="match status" value="1"/>
</dbReference>
<dbReference type="OrthoDB" id="5102063at2759"/>
<dbReference type="GO" id="GO:0005737">
    <property type="term" value="C:cytoplasm"/>
    <property type="evidence" value="ECO:0007669"/>
    <property type="project" value="InterPro"/>
</dbReference>
<dbReference type="SUPFAM" id="SSF55909">
    <property type="entry name" value="Pentein"/>
    <property type="match status" value="1"/>
</dbReference>
<evidence type="ECO:0000313" key="3">
    <source>
        <dbReference type="Proteomes" id="UP000236664"/>
    </source>
</evidence>
<dbReference type="PANTHER" id="PTHR10837:SF8">
    <property type="entry name" value="PROTEIN-ARGININE DEIMINASE"/>
    <property type="match status" value="1"/>
</dbReference>
<dbReference type="InterPro" id="IPR004303">
    <property type="entry name" value="PAD"/>
</dbReference>
<reference evidence="2 3" key="1">
    <citation type="submission" date="2017-06" db="EMBL/GenBank/DDBJ databases">
        <title>Genome of Fusarium nygamai isolate CS10214.</title>
        <authorList>
            <person name="Gardiner D.M."/>
            <person name="Obanor F."/>
            <person name="Kazan K."/>
        </authorList>
    </citation>
    <scope>NUCLEOTIDE SEQUENCE [LARGE SCALE GENOMIC DNA]</scope>
    <source>
        <strain evidence="2 3">CS10214</strain>
    </source>
</reference>
<sequence>MGQNGTVSIRIMILCPRTKRDGGLLLFLSFRKAGVGAVQDLGMSSLKTNAGGNIEAIPPYTFKGKTWPAGRLIVGKYGNESHDILSYLEAQESQKPLRLDTSWLAVGHVDEFVQFIPANNTRSRVVVISDPSLAIRVLEEKEKDGHGSIPAISRKNDTQWSQHCKMPECAQPVNSITVSKLLSNKRLRSLNDVCARKINGTIKILKKEVGLTDEVIICIPFLFIEIGSKKFEGPGSEFKVGAFFPPVINNLLLTGYNTCLAPNPWCLVVEGKDIFVEEINNTYAKVGMKVKFIDDWNSIIYI</sequence>
<gene>
    <name evidence="2" type="ORF">FNYG_01177</name>
</gene>
<keyword evidence="3" id="KW-1185">Reference proteome</keyword>
<proteinExistence type="predicted"/>
<comment type="caution">
    <text evidence="2">The sequence shown here is derived from an EMBL/GenBank/DDBJ whole genome shotgun (WGS) entry which is preliminary data.</text>
</comment>
<dbReference type="GO" id="GO:0005509">
    <property type="term" value="F:calcium ion binding"/>
    <property type="evidence" value="ECO:0007669"/>
    <property type="project" value="InterPro"/>
</dbReference>
<evidence type="ECO:0000313" key="2">
    <source>
        <dbReference type="EMBL" id="PNP85348.1"/>
    </source>
</evidence>
<dbReference type="EMBL" id="MTQA01000019">
    <property type="protein sequence ID" value="PNP85348.1"/>
    <property type="molecule type" value="Genomic_DNA"/>
</dbReference>
<organism evidence="2 3">
    <name type="scientific">Gibberella nygamai</name>
    <name type="common">Bean root rot disease fungus</name>
    <name type="synonym">Fusarium nygamai</name>
    <dbReference type="NCBI Taxonomy" id="42673"/>
    <lineage>
        <taxon>Eukaryota</taxon>
        <taxon>Fungi</taxon>
        <taxon>Dikarya</taxon>
        <taxon>Ascomycota</taxon>
        <taxon>Pezizomycotina</taxon>
        <taxon>Sordariomycetes</taxon>
        <taxon>Hypocreomycetidae</taxon>
        <taxon>Hypocreales</taxon>
        <taxon>Nectriaceae</taxon>
        <taxon>Fusarium</taxon>
        <taxon>Fusarium fujikuroi species complex</taxon>
    </lineage>
</organism>
<accession>A0A2K0WST1</accession>
<evidence type="ECO:0000259" key="1">
    <source>
        <dbReference type="Pfam" id="PF03068"/>
    </source>
</evidence>
<feature type="domain" description="Protein-arginine deiminase C-terminal" evidence="1">
    <location>
        <begin position="8"/>
        <end position="298"/>
    </location>
</feature>
<protein>
    <recommendedName>
        <fullName evidence="1">Protein-arginine deiminase C-terminal domain-containing protein</fullName>
    </recommendedName>
</protein>
<dbReference type="AlphaFoldDB" id="A0A2K0WST1"/>
<dbReference type="Pfam" id="PF03068">
    <property type="entry name" value="PAD"/>
    <property type="match status" value="1"/>
</dbReference>